<evidence type="ECO:0000256" key="1">
    <source>
        <dbReference type="SAM" id="Coils"/>
    </source>
</evidence>
<name>A0A397SSR8_9GLOM</name>
<dbReference type="Proteomes" id="UP000265703">
    <property type="component" value="Unassembled WGS sequence"/>
</dbReference>
<feature type="coiled-coil region" evidence="1">
    <location>
        <begin position="33"/>
        <end position="60"/>
    </location>
</feature>
<dbReference type="EMBL" id="QKYT01000408">
    <property type="protein sequence ID" value="RIA85714.1"/>
    <property type="molecule type" value="Genomic_DNA"/>
</dbReference>
<gene>
    <name evidence="3" type="ORF">C1645_741341</name>
</gene>
<dbReference type="AlphaFoldDB" id="A0A397SSR8"/>
<keyword evidence="1" id="KW-0175">Coiled coil</keyword>
<feature type="region of interest" description="Disordered" evidence="2">
    <location>
        <begin position="201"/>
        <end position="220"/>
    </location>
</feature>
<evidence type="ECO:0000256" key="2">
    <source>
        <dbReference type="SAM" id="MobiDB-lite"/>
    </source>
</evidence>
<dbReference type="GO" id="GO:0000462">
    <property type="term" value="P:maturation of SSU-rRNA from tricistronic rRNA transcript (SSU-rRNA, 5.8S rRNA, LSU-rRNA)"/>
    <property type="evidence" value="ECO:0007669"/>
    <property type="project" value="TreeGrafter"/>
</dbReference>
<comment type="caution">
    <text evidence="3">The sequence shown here is derived from an EMBL/GenBank/DDBJ whole genome shotgun (WGS) entry which is preliminary data.</text>
</comment>
<dbReference type="Pfam" id="PF04000">
    <property type="entry name" value="Sas10_Utp3"/>
    <property type="match status" value="1"/>
</dbReference>
<accession>A0A397SSR8</accession>
<dbReference type="STRING" id="658196.A0A397SSR8"/>
<organism evidence="3 4">
    <name type="scientific">Glomus cerebriforme</name>
    <dbReference type="NCBI Taxonomy" id="658196"/>
    <lineage>
        <taxon>Eukaryota</taxon>
        <taxon>Fungi</taxon>
        <taxon>Fungi incertae sedis</taxon>
        <taxon>Mucoromycota</taxon>
        <taxon>Glomeromycotina</taxon>
        <taxon>Glomeromycetes</taxon>
        <taxon>Glomerales</taxon>
        <taxon>Glomeraceae</taxon>
        <taxon>Glomus</taxon>
    </lineage>
</organism>
<evidence type="ECO:0000313" key="3">
    <source>
        <dbReference type="EMBL" id="RIA85714.1"/>
    </source>
</evidence>
<dbReference type="OrthoDB" id="203440at2759"/>
<dbReference type="GO" id="GO:0032040">
    <property type="term" value="C:small-subunit processome"/>
    <property type="evidence" value="ECO:0007669"/>
    <property type="project" value="TreeGrafter"/>
</dbReference>
<feature type="compositionally biased region" description="Basic and acidic residues" evidence="2">
    <location>
        <begin position="201"/>
        <end position="217"/>
    </location>
</feature>
<keyword evidence="4" id="KW-1185">Reference proteome</keyword>
<feature type="region of interest" description="Disordered" evidence="2">
    <location>
        <begin position="326"/>
        <end position="350"/>
    </location>
</feature>
<feature type="region of interest" description="Disordered" evidence="2">
    <location>
        <begin position="1"/>
        <end position="25"/>
    </location>
</feature>
<protein>
    <submittedName>
        <fullName evidence="3">Sas10/Utp3/C1D family-domain-containing protein</fullName>
    </submittedName>
</protein>
<dbReference type="InterPro" id="IPR007146">
    <property type="entry name" value="Sas10/Utp3/C1D"/>
</dbReference>
<evidence type="ECO:0000313" key="4">
    <source>
        <dbReference type="Proteomes" id="UP000265703"/>
    </source>
</evidence>
<sequence length="382" mass="44222">MSEQTENSLNNNTTKEIENNNDSLSKEKKTSEISEFIKLINELKLKIKEVKGQLASISKRIKNNEIKTNQGVSLLEIKYHTLLEYITSLTFIIYMKLNGQSIQNHPVIENLIELRIVLEKLKPLEQKLKYQIDKLIRATVINDDDDVKLTNTSGNSLALSDPLSFKPNPQNLVSKFDDTNDDDNTNTGVYKAPKLVPVHFEEDGGVKSKREKEESRSLSRASKSRLIKDLINEYDDRPEESTIIGSTQNNDNVELEERLNYEEENFIRLNLSKKDLKKFKKSRRLEDEFENLNDFNSIAALHQDVEASEKERTNVLSKRNARRELLHHQDISDDDVEVSSSKRGGNKNKELFNGLISDSLQIKKRNNKFQMAKRNFKRQKRK</sequence>
<dbReference type="PANTHER" id="PTHR13237">
    <property type="entry name" value="SOMETHING ABOUT SILENCING PROTEIN 10-RELATED"/>
    <property type="match status" value="1"/>
</dbReference>
<dbReference type="PANTHER" id="PTHR13237:SF9">
    <property type="entry name" value="NEUROGUIDIN"/>
    <property type="match status" value="1"/>
</dbReference>
<reference evidence="3 4" key="1">
    <citation type="submission" date="2018-06" db="EMBL/GenBank/DDBJ databases">
        <title>Comparative genomics reveals the genomic features of Rhizophagus irregularis, R. cerebriforme, R. diaphanum and Gigaspora rosea, and their symbiotic lifestyle signature.</title>
        <authorList>
            <person name="Morin E."/>
            <person name="San Clemente H."/>
            <person name="Chen E.C.H."/>
            <person name="De La Providencia I."/>
            <person name="Hainaut M."/>
            <person name="Kuo A."/>
            <person name="Kohler A."/>
            <person name="Murat C."/>
            <person name="Tang N."/>
            <person name="Roy S."/>
            <person name="Loubradou J."/>
            <person name="Henrissat B."/>
            <person name="Grigoriev I.V."/>
            <person name="Corradi N."/>
            <person name="Roux C."/>
            <person name="Martin F.M."/>
        </authorList>
    </citation>
    <scope>NUCLEOTIDE SEQUENCE [LARGE SCALE GENOMIC DNA]</scope>
    <source>
        <strain evidence="3 4">DAOM 227022</strain>
    </source>
</reference>
<proteinExistence type="predicted"/>